<evidence type="ECO:0000256" key="1">
    <source>
        <dbReference type="ARBA" id="ARBA00004651"/>
    </source>
</evidence>
<gene>
    <name evidence="11 12" type="primary">crcB</name>
    <name evidence="11" type="synonym">fluC</name>
    <name evidence="12" type="ORF">EHQ58_14875</name>
</gene>
<dbReference type="AlphaFoldDB" id="A0A4R9JVR1"/>
<keyword evidence="4 11" id="KW-0812">Transmembrane</keyword>
<evidence type="ECO:0000313" key="13">
    <source>
        <dbReference type="Proteomes" id="UP000297693"/>
    </source>
</evidence>
<feature type="transmembrane region" description="Helical" evidence="11">
    <location>
        <begin position="44"/>
        <end position="65"/>
    </location>
</feature>
<evidence type="ECO:0000256" key="7">
    <source>
        <dbReference type="ARBA" id="ARBA00023136"/>
    </source>
</evidence>
<keyword evidence="11" id="KW-0915">Sodium</keyword>
<comment type="activity regulation">
    <text evidence="11">Na(+) is not transported, but it plays an essential structural role and its presence is essential for fluoride channel function.</text>
</comment>
<comment type="subcellular location">
    <subcellularLocation>
        <location evidence="1 11">Cell membrane</location>
        <topology evidence="1 11">Multi-pass membrane protein</topology>
    </subcellularLocation>
</comment>
<dbReference type="InterPro" id="IPR003691">
    <property type="entry name" value="FluC"/>
</dbReference>
<feature type="transmembrane region" description="Helical" evidence="11">
    <location>
        <begin position="7"/>
        <end position="32"/>
    </location>
</feature>
<dbReference type="GO" id="GO:0140114">
    <property type="term" value="P:cellular detoxification of fluoride"/>
    <property type="evidence" value="ECO:0007669"/>
    <property type="project" value="UniProtKB-UniRule"/>
</dbReference>
<keyword evidence="2 11" id="KW-1003">Cell membrane</keyword>
<organism evidence="12 13">
    <name type="scientific">Leptospira ognonensis</name>
    <dbReference type="NCBI Taxonomy" id="2484945"/>
    <lineage>
        <taxon>Bacteria</taxon>
        <taxon>Pseudomonadati</taxon>
        <taxon>Spirochaetota</taxon>
        <taxon>Spirochaetia</taxon>
        <taxon>Leptospirales</taxon>
        <taxon>Leptospiraceae</taxon>
        <taxon>Leptospira</taxon>
    </lineage>
</organism>
<evidence type="ECO:0000313" key="12">
    <source>
        <dbReference type="EMBL" id="TGL57074.1"/>
    </source>
</evidence>
<keyword evidence="7 11" id="KW-0472">Membrane</keyword>
<name>A0A4R9JVR1_9LEPT</name>
<protein>
    <recommendedName>
        <fullName evidence="11">Fluoride-specific ion channel FluC</fullName>
    </recommendedName>
</protein>
<accession>A0A4R9JVR1</accession>
<dbReference type="NCBIfam" id="TIGR00494">
    <property type="entry name" value="crcB"/>
    <property type="match status" value="1"/>
</dbReference>
<evidence type="ECO:0000256" key="5">
    <source>
        <dbReference type="ARBA" id="ARBA00022989"/>
    </source>
</evidence>
<keyword evidence="8 11" id="KW-0407">Ion channel</keyword>
<dbReference type="Proteomes" id="UP000297693">
    <property type="component" value="Unassembled WGS sequence"/>
</dbReference>
<dbReference type="GO" id="GO:0005886">
    <property type="term" value="C:plasma membrane"/>
    <property type="evidence" value="ECO:0007669"/>
    <property type="project" value="UniProtKB-SubCell"/>
</dbReference>
<evidence type="ECO:0000256" key="11">
    <source>
        <dbReference type="HAMAP-Rule" id="MF_00454"/>
    </source>
</evidence>
<dbReference type="GO" id="GO:0046872">
    <property type="term" value="F:metal ion binding"/>
    <property type="evidence" value="ECO:0007669"/>
    <property type="project" value="UniProtKB-KW"/>
</dbReference>
<dbReference type="EMBL" id="RQGD01000039">
    <property type="protein sequence ID" value="TGL57074.1"/>
    <property type="molecule type" value="Genomic_DNA"/>
</dbReference>
<comment type="similarity">
    <text evidence="9 11">Belongs to the fluoride channel Fluc/FEX (TC 1.A.43) family.</text>
</comment>
<dbReference type="PANTHER" id="PTHR28259">
    <property type="entry name" value="FLUORIDE EXPORT PROTEIN 1-RELATED"/>
    <property type="match status" value="1"/>
</dbReference>
<evidence type="ECO:0000256" key="8">
    <source>
        <dbReference type="ARBA" id="ARBA00023303"/>
    </source>
</evidence>
<evidence type="ECO:0000256" key="10">
    <source>
        <dbReference type="ARBA" id="ARBA00035585"/>
    </source>
</evidence>
<dbReference type="RefSeq" id="WP_135624702.1">
    <property type="nucleotide sequence ID" value="NZ_RQGD01000039.1"/>
</dbReference>
<feature type="transmembrane region" description="Helical" evidence="11">
    <location>
        <begin position="77"/>
        <end position="101"/>
    </location>
</feature>
<dbReference type="Pfam" id="PF02537">
    <property type="entry name" value="CRCB"/>
    <property type="match status" value="1"/>
</dbReference>
<keyword evidence="3" id="KW-0997">Cell inner membrane</keyword>
<dbReference type="OrthoDB" id="9815830at2"/>
<comment type="function">
    <text evidence="11">Fluoride-specific ion channel. Important for reducing fluoride concentration in the cell, thus reducing its toxicity.</text>
</comment>
<reference evidence="12" key="1">
    <citation type="journal article" date="2019" name="PLoS Negl. Trop. Dis.">
        <title>Revisiting the worldwide diversity of Leptospira species in the environment.</title>
        <authorList>
            <person name="Vincent A.T."/>
            <person name="Schiettekatte O."/>
            <person name="Bourhy P."/>
            <person name="Veyrier F.J."/>
            <person name="Picardeau M."/>
        </authorList>
    </citation>
    <scope>NUCLEOTIDE SEQUENCE [LARGE SCALE GENOMIC DNA]</scope>
    <source>
        <strain evidence="12">201702476</strain>
    </source>
</reference>
<keyword evidence="11" id="KW-0479">Metal-binding</keyword>
<evidence type="ECO:0000256" key="9">
    <source>
        <dbReference type="ARBA" id="ARBA00035120"/>
    </source>
</evidence>
<keyword evidence="11" id="KW-0813">Transport</keyword>
<feature type="transmembrane region" description="Helical" evidence="11">
    <location>
        <begin position="113"/>
        <end position="135"/>
    </location>
</feature>
<keyword evidence="5 11" id="KW-1133">Transmembrane helix</keyword>
<dbReference type="HAMAP" id="MF_00454">
    <property type="entry name" value="FluC"/>
    <property type="match status" value="1"/>
</dbReference>
<sequence>MSANYPFLMDVSLGLIYVFLGGGIGSVLRFSIERWTGKAFPSSFPYSTLTVNLIGSFFIGVLFVCLDRLSLPSQYRLFIGTGLLGGFTTFSTFSLENALLIRNASYQAAVVNIATSILLGLSFVILGIYFASLVIKK</sequence>
<evidence type="ECO:0000256" key="6">
    <source>
        <dbReference type="ARBA" id="ARBA00023065"/>
    </source>
</evidence>
<keyword evidence="13" id="KW-1185">Reference proteome</keyword>
<evidence type="ECO:0000256" key="2">
    <source>
        <dbReference type="ARBA" id="ARBA00022475"/>
    </source>
</evidence>
<evidence type="ECO:0000256" key="3">
    <source>
        <dbReference type="ARBA" id="ARBA00022519"/>
    </source>
</evidence>
<feature type="binding site" evidence="11">
    <location>
        <position position="88"/>
    </location>
    <ligand>
        <name>Na(+)</name>
        <dbReference type="ChEBI" id="CHEBI:29101"/>
        <note>structural</note>
    </ligand>
</feature>
<dbReference type="GO" id="GO:0062054">
    <property type="term" value="F:fluoride channel activity"/>
    <property type="evidence" value="ECO:0007669"/>
    <property type="project" value="UniProtKB-UniRule"/>
</dbReference>
<comment type="catalytic activity">
    <reaction evidence="10">
        <text>fluoride(in) = fluoride(out)</text>
        <dbReference type="Rhea" id="RHEA:76159"/>
        <dbReference type="ChEBI" id="CHEBI:17051"/>
    </reaction>
    <physiologicalReaction direction="left-to-right" evidence="10">
        <dbReference type="Rhea" id="RHEA:76160"/>
    </physiologicalReaction>
</comment>
<comment type="caution">
    <text evidence="12">The sequence shown here is derived from an EMBL/GenBank/DDBJ whole genome shotgun (WGS) entry which is preliminary data.</text>
</comment>
<dbReference type="PANTHER" id="PTHR28259:SF1">
    <property type="entry name" value="FLUORIDE EXPORT PROTEIN 1-RELATED"/>
    <property type="match status" value="1"/>
</dbReference>
<evidence type="ECO:0000256" key="4">
    <source>
        <dbReference type="ARBA" id="ARBA00022692"/>
    </source>
</evidence>
<proteinExistence type="inferred from homology"/>
<feature type="binding site" evidence="11">
    <location>
        <position position="85"/>
    </location>
    <ligand>
        <name>Na(+)</name>
        <dbReference type="ChEBI" id="CHEBI:29101"/>
        <note>structural</note>
    </ligand>
</feature>
<keyword evidence="6 11" id="KW-0406">Ion transport</keyword>